<proteinExistence type="predicted"/>
<protein>
    <recommendedName>
        <fullName evidence="4">FAD-binding domain-containing protein</fullName>
    </recommendedName>
</protein>
<evidence type="ECO:0000313" key="5">
    <source>
        <dbReference type="EMBL" id="RDX94685.1"/>
    </source>
</evidence>
<dbReference type="Gene3D" id="3.40.30.120">
    <property type="match status" value="1"/>
</dbReference>
<dbReference type="InterPro" id="IPR036188">
    <property type="entry name" value="FAD/NAD-bd_sf"/>
</dbReference>
<dbReference type="EMBL" id="QJKJ01004307">
    <property type="protein sequence ID" value="RDX94685.1"/>
    <property type="molecule type" value="Genomic_DNA"/>
</dbReference>
<dbReference type="STRING" id="157652.A0A371GVW3"/>
<dbReference type="PANTHER" id="PTHR43004:SF6">
    <property type="entry name" value="FAD_NAD(P)-BINDING OXIDOREDUCTASE FAMILY PROTEIN"/>
    <property type="match status" value="1"/>
</dbReference>
<dbReference type="PANTHER" id="PTHR43004">
    <property type="entry name" value="TRK SYSTEM POTASSIUM UPTAKE PROTEIN"/>
    <property type="match status" value="1"/>
</dbReference>
<name>A0A371GVW3_MUCPR</name>
<keyword evidence="6" id="KW-1185">Reference proteome</keyword>
<dbReference type="Pfam" id="PF21274">
    <property type="entry name" value="Rng_hyd_C"/>
    <property type="match status" value="1"/>
</dbReference>
<feature type="region of interest" description="Disordered" evidence="3">
    <location>
        <begin position="530"/>
        <end position="554"/>
    </location>
</feature>
<gene>
    <name evidence="5" type="ORF">CR513_22905</name>
</gene>
<dbReference type="AlphaFoldDB" id="A0A371GVW3"/>
<dbReference type="Pfam" id="PF01494">
    <property type="entry name" value="FAD_binding_3"/>
    <property type="match status" value="1"/>
</dbReference>
<organism evidence="5 6">
    <name type="scientific">Mucuna pruriens</name>
    <name type="common">Velvet bean</name>
    <name type="synonym">Dolichos pruriens</name>
    <dbReference type="NCBI Taxonomy" id="157652"/>
    <lineage>
        <taxon>Eukaryota</taxon>
        <taxon>Viridiplantae</taxon>
        <taxon>Streptophyta</taxon>
        <taxon>Embryophyta</taxon>
        <taxon>Tracheophyta</taxon>
        <taxon>Spermatophyta</taxon>
        <taxon>Magnoliopsida</taxon>
        <taxon>eudicotyledons</taxon>
        <taxon>Gunneridae</taxon>
        <taxon>Pentapetalae</taxon>
        <taxon>rosids</taxon>
        <taxon>fabids</taxon>
        <taxon>Fabales</taxon>
        <taxon>Fabaceae</taxon>
        <taxon>Papilionoideae</taxon>
        <taxon>50 kb inversion clade</taxon>
        <taxon>NPAAA clade</taxon>
        <taxon>indigoferoid/millettioid clade</taxon>
        <taxon>Phaseoleae</taxon>
        <taxon>Mucuna</taxon>
    </lineage>
</organism>
<dbReference type="GO" id="GO:0071949">
    <property type="term" value="F:FAD binding"/>
    <property type="evidence" value="ECO:0007669"/>
    <property type="project" value="InterPro"/>
</dbReference>
<accession>A0A371GVW3</accession>
<dbReference type="GO" id="GO:0016709">
    <property type="term" value="F:oxidoreductase activity, acting on paired donors, with incorporation or reduction of molecular oxygen, NAD(P)H as one donor, and incorporation of one atom of oxygen"/>
    <property type="evidence" value="ECO:0007669"/>
    <property type="project" value="UniProtKB-ARBA"/>
</dbReference>
<keyword evidence="1" id="KW-0285">Flavoprotein</keyword>
<reference evidence="5" key="1">
    <citation type="submission" date="2018-05" db="EMBL/GenBank/DDBJ databases">
        <title>Draft genome of Mucuna pruriens seed.</title>
        <authorList>
            <person name="Nnadi N.E."/>
            <person name="Vos R."/>
            <person name="Hasami M.H."/>
            <person name="Devisetty U.K."/>
            <person name="Aguiy J.C."/>
        </authorList>
    </citation>
    <scope>NUCLEOTIDE SEQUENCE [LARGE SCALE GENOMIC DNA]</scope>
    <source>
        <strain evidence="5">JCA_2017</strain>
    </source>
</reference>
<evidence type="ECO:0000256" key="2">
    <source>
        <dbReference type="ARBA" id="ARBA00022827"/>
    </source>
</evidence>
<evidence type="ECO:0000259" key="4">
    <source>
        <dbReference type="Pfam" id="PF01494"/>
    </source>
</evidence>
<dbReference type="InterPro" id="IPR050641">
    <property type="entry name" value="RIFMO-like"/>
</dbReference>
<evidence type="ECO:0000313" key="6">
    <source>
        <dbReference type="Proteomes" id="UP000257109"/>
    </source>
</evidence>
<dbReference type="Proteomes" id="UP000257109">
    <property type="component" value="Unassembled WGS sequence"/>
</dbReference>
<feature type="non-terminal residue" evidence="5">
    <location>
        <position position="1"/>
    </location>
</feature>
<sequence>MGFLKFIRRYHYSFKDKTRNRAYPIRHMQSRGFSKDGVLNGSDVVHPVLIVGAGPVGLVLSILLTKLGINCTVLERNKAFSKHPQAHFINNRSMEIFRKIDGLVEEIQRSQPPVDLWRKFIYCTSLSGSILGSVDHIQPQDLEHVVSPVSVAHFSQYKLTMLLLKRLENLGFQICAPESLEGNEQSCEKKIIMGHECVSINASNDFVTVTASSIIKGKRVEQNIHCNILIGTDGAGSTVRKLVGIEMRGEKDLQKLVSVHFFSRDLGQFLLKENPGMLFFIFNTEAIGVLVAHDLRQGEFVLQIPFYPPQQTIESFSPKACEKLISKLVGREFGDVDVVDIKPWVMHAEVAERFICSSNRILLAGDAAHRFPPAGGFGMNTGIQDAHNLAWKIASVIKGIAPSSMLNTYEIERRPIALFNTRLSLENYKAAMSVPAALGLDPTVANTVHQFIVSGIGSILPSGLQKVALDGIFGIGRSQLSEFVLNESNPLGSSRLARLRHILEEGKSLQLQFPAEDLGFRYLQGALMPESNDVESPPEALTGRRRDYTPSAQPGSRLPHMFVRVNPLSEETVSTLDLVSGDKVEFILIIAPVEKSYHLAREAFKVAEEQEISLKVCIFWSTDSIEGLEKGSKAALSPWKNYADFVEVRSSTSNWWGMCNMTNRGAILVRPDEHIAWRSSSGLAGDPRVEMQRVFSAILGVHR</sequence>
<dbReference type="Gene3D" id="3.30.9.10">
    <property type="entry name" value="D-Amino Acid Oxidase, subunit A, domain 2"/>
    <property type="match status" value="1"/>
</dbReference>
<keyword evidence="2" id="KW-0274">FAD</keyword>
<dbReference type="GO" id="GO:0006744">
    <property type="term" value="P:ubiquinone biosynthetic process"/>
    <property type="evidence" value="ECO:0007669"/>
    <property type="project" value="TreeGrafter"/>
</dbReference>
<dbReference type="PRINTS" id="PR00420">
    <property type="entry name" value="RNGMNOXGNASE"/>
</dbReference>
<dbReference type="Gene3D" id="3.50.50.60">
    <property type="entry name" value="FAD/NAD(P)-binding domain"/>
    <property type="match status" value="1"/>
</dbReference>
<evidence type="ECO:0000256" key="3">
    <source>
        <dbReference type="SAM" id="MobiDB-lite"/>
    </source>
</evidence>
<evidence type="ECO:0000256" key="1">
    <source>
        <dbReference type="ARBA" id="ARBA00022630"/>
    </source>
</evidence>
<dbReference type="InterPro" id="IPR002938">
    <property type="entry name" value="FAD-bd"/>
</dbReference>
<dbReference type="SUPFAM" id="SSF51905">
    <property type="entry name" value="FAD/NAD(P)-binding domain"/>
    <property type="match status" value="1"/>
</dbReference>
<dbReference type="OrthoDB" id="1716816at2759"/>
<dbReference type="GO" id="GO:0005739">
    <property type="term" value="C:mitochondrion"/>
    <property type="evidence" value="ECO:0007669"/>
    <property type="project" value="TreeGrafter"/>
</dbReference>
<feature type="domain" description="FAD-binding" evidence="4">
    <location>
        <begin position="47"/>
        <end position="417"/>
    </location>
</feature>
<comment type="caution">
    <text evidence="5">The sequence shown here is derived from an EMBL/GenBank/DDBJ whole genome shotgun (WGS) entry which is preliminary data.</text>
</comment>